<protein>
    <submittedName>
        <fullName evidence="2">Uncharacterized protein</fullName>
    </submittedName>
</protein>
<comment type="caution">
    <text evidence="2">The sequence shown here is derived from an EMBL/GenBank/DDBJ whole genome shotgun (WGS) entry which is preliminary data.</text>
</comment>
<gene>
    <name evidence="2" type="ORF">M5K25_009474</name>
</gene>
<reference evidence="2 3" key="1">
    <citation type="journal article" date="2024" name="Plant Biotechnol. J.">
        <title>Dendrobium thyrsiflorum genome and its molecular insights into genes involved in important horticultural traits.</title>
        <authorList>
            <person name="Chen B."/>
            <person name="Wang J.Y."/>
            <person name="Zheng P.J."/>
            <person name="Li K.L."/>
            <person name="Liang Y.M."/>
            <person name="Chen X.F."/>
            <person name="Zhang C."/>
            <person name="Zhao X."/>
            <person name="He X."/>
            <person name="Zhang G.Q."/>
            <person name="Liu Z.J."/>
            <person name="Xu Q."/>
        </authorList>
    </citation>
    <scope>NUCLEOTIDE SEQUENCE [LARGE SCALE GENOMIC DNA]</scope>
    <source>
        <strain evidence="2">GZMU011</strain>
    </source>
</reference>
<keyword evidence="3" id="KW-1185">Reference proteome</keyword>
<dbReference type="AlphaFoldDB" id="A0ABD0VCL8"/>
<dbReference type="EMBL" id="JANQDX010000008">
    <property type="protein sequence ID" value="KAL0920346.1"/>
    <property type="molecule type" value="Genomic_DNA"/>
</dbReference>
<dbReference type="Proteomes" id="UP001552299">
    <property type="component" value="Unassembled WGS sequence"/>
</dbReference>
<sequence>MNATETISPGFSWIACSLSNNEQLLNVALQYEIWFLIAIAAESFPSCEAFKSAIELPPSATALCISSPIFFALSLISFPSSSTTTILTTSSTLAAGTTSLRRSHSLTITPTFKYSVNTMAFLGWSICIGHAMIGTPKLKLSITEFQPQWLTKAAVDGCANMSTCGAHPFIIIPNPSISSSNPAGKPPVRLSTSDPKAPSSASLICWDLCE</sequence>
<organism evidence="2 3">
    <name type="scientific">Dendrobium thyrsiflorum</name>
    <name type="common">Pinecone-like raceme dendrobium</name>
    <name type="synonym">Orchid</name>
    <dbReference type="NCBI Taxonomy" id="117978"/>
    <lineage>
        <taxon>Eukaryota</taxon>
        <taxon>Viridiplantae</taxon>
        <taxon>Streptophyta</taxon>
        <taxon>Embryophyta</taxon>
        <taxon>Tracheophyta</taxon>
        <taxon>Spermatophyta</taxon>
        <taxon>Magnoliopsida</taxon>
        <taxon>Liliopsida</taxon>
        <taxon>Asparagales</taxon>
        <taxon>Orchidaceae</taxon>
        <taxon>Epidendroideae</taxon>
        <taxon>Malaxideae</taxon>
        <taxon>Dendrobiinae</taxon>
        <taxon>Dendrobium</taxon>
    </lineage>
</organism>
<accession>A0ABD0VCL8</accession>
<evidence type="ECO:0000256" key="1">
    <source>
        <dbReference type="SAM" id="MobiDB-lite"/>
    </source>
</evidence>
<evidence type="ECO:0000313" key="2">
    <source>
        <dbReference type="EMBL" id="KAL0920346.1"/>
    </source>
</evidence>
<evidence type="ECO:0000313" key="3">
    <source>
        <dbReference type="Proteomes" id="UP001552299"/>
    </source>
</evidence>
<feature type="compositionally biased region" description="Polar residues" evidence="1">
    <location>
        <begin position="190"/>
        <end position="201"/>
    </location>
</feature>
<feature type="region of interest" description="Disordered" evidence="1">
    <location>
        <begin position="180"/>
        <end position="201"/>
    </location>
</feature>
<name>A0ABD0VCL8_DENTH</name>
<proteinExistence type="predicted"/>